<feature type="region of interest" description="Disordered" evidence="1">
    <location>
        <begin position="75"/>
        <end position="101"/>
    </location>
</feature>
<evidence type="ECO:0000313" key="3">
    <source>
        <dbReference type="Proteomes" id="UP000799750"/>
    </source>
</evidence>
<gene>
    <name evidence="2" type="ORF">BU16DRAFT_620121</name>
</gene>
<feature type="compositionally biased region" description="Basic and acidic residues" evidence="1">
    <location>
        <begin position="140"/>
        <end position="158"/>
    </location>
</feature>
<keyword evidence="3" id="KW-1185">Reference proteome</keyword>
<sequence>MENVITSIAALNRKLNRPYDSLGRSVPSIPIPQPHQQKPTTSVTSVLTQARKKVAAASKKLVGDKKGSEWVEKARLSYTEDSGSGNTASRREKRRQSYEWDVDSVDSMDEWAGEGDGVVVIAPTLEEEDGGWEEVPTEVPTHREREKKSRRDGFERESVYGGGETENKSQRDGFESESVYGGSERDELPERLKERSKKSKLDGRPGTATTWRKGLREDMHSGNEGDREHPAGKAKDAAKPATDIVSSRPAMPGAFPEDSSAPARSEVDFKRSRAPGRVWTVTKGVGEMKLEK</sequence>
<name>A0A6A6QL73_9PEZI</name>
<protein>
    <submittedName>
        <fullName evidence="2">Uncharacterized protein</fullName>
    </submittedName>
</protein>
<dbReference type="Proteomes" id="UP000799750">
    <property type="component" value="Unassembled WGS sequence"/>
</dbReference>
<feature type="compositionally biased region" description="Polar residues" evidence="1">
    <location>
        <begin position="34"/>
        <end position="47"/>
    </location>
</feature>
<feature type="compositionally biased region" description="Acidic residues" evidence="1">
    <location>
        <begin position="125"/>
        <end position="136"/>
    </location>
</feature>
<feature type="compositionally biased region" description="Basic and acidic residues" evidence="1">
    <location>
        <begin position="214"/>
        <end position="238"/>
    </location>
</feature>
<evidence type="ECO:0000256" key="1">
    <source>
        <dbReference type="SAM" id="MobiDB-lite"/>
    </source>
</evidence>
<feature type="compositionally biased region" description="Basic and acidic residues" evidence="1">
    <location>
        <begin position="183"/>
        <end position="203"/>
    </location>
</feature>
<accession>A0A6A6QL73</accession>
<feature type="compositionally biased region" description="Polar residues" evidence="1">
    <location>
        <begin position="79"/>
        <end position="88"/>
    </location>
</feature>
<proteinExistence type="predicted"/>
<organism evidence="2 3">
    <name type="scientific">Lophium mytilinum</name>
    <dbReference type="NCBI Taxonomy" id="390894"/>
    <lineage>
        <taxon>Eukaryota</taxon>
        <taxon>Fungi</taxon>
        <taxon>Dikarya</taxon>
        <taxon>Ascomycota</taxon>
        <taxon>Pezizomycotina</taxon>
        <taxon>Dothideomycetes</taxon>
        <taxon>Pleosporomycetidae</taxon>
        <taxon>Mytilinidiales</taxon>
        <taxon>Mytilinidiaceae</taxon>
        <taxon>Lophium</taxon>
    </lineage>
</organism>
<dbReference type="AlphaFoldDB" id="A0A6A6QL73"/>
<feature type="region of interest" description="Disordered" evidence="1">
    <location>
        <begin position="23"/>
        <end position="47"/>
    </location>
</feature>
<reference evidence="2" key="1">
    <citation type="journal article" date="2020" name="Stud. Mycol.">
        <title>101 Dothideomycetes genomes: a test case for predicting lifestyles and emergence of pathogens.</title>
        <authorList>
            <person name="Haridas S."/>
            <person name="Albert R."/>
            <person name="Binder M."/>
            <person name="Bloem J."/>
            <person name="Labutti K."/>
            <person name="Salamov A."/>
            <person name="Andreopoulos B."/>
            <person name="Baker S."/>
            <person name="Barry K."/>
            <person name="Bills G."/>
            <person name="Bluhm B."/>
            <person name="Cannon C."/>
            <person name="Castanera R."/>
            <person name="Culley D."/>
            <person name="Daum C."/>
            <person name="Ezra D."/>
            <person name="Gonzalez J."/>
            <person name="Henrissat B."/>
            <person name="Kuo A."/>
            <person name="Liang C."/>
            <person name="Lipzen A."/>
            <person name="Lutzoni F."/>
            <person name="Magnuson J."/>
            <person name="Mondo S."/>
            <person name="Nolan M."/>
            <person name="Ohm R."/>
            <person name="Pangilinan J."/>
            <person name="Park H.-J."/>
            <person name="Ramirez L."/>
            <person name="Alfaro M."/>
            <person name="Sun H."/>
            <person name="Tritt A."/>
            <person name="Yoshinaga Y."/>
            <person name="Zwiers L.-H."/>
            <person name="Turgeon B."/>
            <person name="Goodwin S."/>
            <person name="Spatafora J."/>
            <person name="Crous P."/>
            <person name="Grigoriev I."/>
        </authorList>
    </citation>
    <scope>NUCLEOTIDE SEQUENCE</scope>
    <source>
        <strain evidence="2">CBS 269.34</strain>
    </source>
</reference>
<evidence type="ECO:0000313" key="2">
    <source>
        <dbReference type="EMBL" id="KAF2492796.1"/>
    </source>
</evidence>
<feature type="compositionally biased region" description="Basic and acidic residues" evidence="1">
    <location>
        <begin position="165"/>
        <end position="174"/>
    </location>
</feature>
<feature type="region of interest" description="Disordered" evidence="1">
    <location>
        <begin position="120"/>
        <end position="269"/>
    </location>
</feature>
<dbReference type="EMBL" id="MU004193">
    <property type="protein sequence ID" value="KAF2492796.1"/>
    <property type="molecule type" value="Genomic_DNA"/>
</dbReference>